<gene>
    <name evidence="4" type="ORF">H9S92_07425</name>
</gene>
<dbReference type="Pfam" id="PF07995">
    <property type="entry name" value="GSDH"/>
    <property type="match status" value="2"/>
</dbReference>
<dbReference type="InterPro" id="IPR019893">
    <property type="entry name" value="SndH-like"/>
</dbReference>
<keyword evidence="5" id="KW-1185">Reference proteome</keyword>
<reference evidence="4" key="1">
    <citation type="submission" date="2020-08" db="EMBL/GenBank/DDBJ databases">
        <title>Lewinella bacteria from marine environments.</title>
        <authorList>
            <person name="Zhong Y."/>
        </authorList>
    </citation>
    <scope>NUCLEOTIDE SEQUENCE</scope>
    <source>
        <strain evidence="4">KCTC 42187</strain>
    </source>
</reference>
<proteinExistence type="predicted"/>
<organism evidence="4 5">
    <name type="scientific">Neolewinella lacunae</name>
    <dbReference type="NCBI Taxonomy" id="1517758"/>
    <lineage>
        <taxon>Bacteria</taxon>
        <taxon>Pseudomonadati</taxon>
        <taxon>Bacteroidota</taxon>
        <taxon>Saprospiria</taxon>
        <taxon>Saprospirales</taxon>
        <taxon>Lewinellaceae</taxon>
        <taxon>Neolewinella</taxon>
    </lineage>
</organism>
<dbReference type="NCBIfam" id="TIGR03606">
    <property type="entry name" value="non_repeat_PQQ"/>
    <property type="match status" value="1"/>
</dbReference>
<dbReference type="PANTHER" id="PTHR19328">
    <property type="entry name" value="HEDGEHOG-INTERACTING PROTEIN"/>
    <property type="match status" value="1"/>
</dbReference>
<feature type="domain" description="Glucose/Sorbosone dehydrogenase" evidence="2">
    <location>
        <begin position="46"/>
        <end position="276"/>
    </location>
</feature>
<dbReference type="InterPro" id="IPR026444">
    <property type="entry name" value="Secre_tail"/>
</dbReference>
<dbReference type="AlphaFoldDB" id="A0A923T7X9"/>
<protein>
    <submittedName>
        <fullName evidence="4">PQQ-dependent sugar dehydrogenase</fullName>
    </submittedName>
</protein>
<feature type="domain" description="Secretion system C-terminal sorting" evidence="3">
    <location>
        <begin position="471"/>
        <end position="544"/>
    </location>
</feature>
<evidence type="ECO:0000313" key="4">
    <source>
        <dbReference type="EMBL" id="MBC6993986.1"/>
    </source>
</evidence>
<dbReference type="InterPro" id="IPR012938">
    <property type="entry name" value="Glc/Sorbosone_DH"/>
</dbReference>
<dbReference type="Gene3D" id="2.120.10.30">
    <property type="entry name" value="TolB, C-terminal domain"/>
    <property type="match status" value="1"/>
</dbReference>
<feature type="chain" id="PRO_5037204287" evidence="1">
    <location>
        <begin position="25"/>
        <end position="547"/>
    </location>
</feature>
<dbReference type="Proteomes" id="UP000650081">
    <property type="component" value="Unassembled WGS sequence"/>
</dbReference>
<feature type="signal peptide" evidence="1">
    <location>
        <begin position="1"/>
        <end position="24"/>
    </location>
</feature>
<keyword evidence="1" id="KW-0732">Signal</keyword>
<evidence type="ECO:0000259" key="3">
    <source>
        <dbReference type="Pfam" id="PF18962"/>
    </source>
</evidence>
<evidence type="ECO:0000256" key="1">
    <source>
        <dbReference type="SAM" id="SignalP"/>
    </source>
</evidence>
<evidence type="ECO:0000313" key="5">
    <source>
        <dbReference type="Proteomes" id="UP000650081"/>
    </source>
</evidence>
<comment type="caution">
    <text evidence="4">The sequence shown here is derived from an EMBL/GenBank/DDBJ whole genome shotgun (WGS) entry which is preliminary data.</text>
</comment>
<dbReference type="RefSeq" id="WP_187466079.1">
    <property type="nucleotide sequence ID" value="NZ_JACSIT010000084.1"/>
</dbReference>
<evidence type="ECO:0000259" key="2">
    <source>
        <dbReference type="Pfam" id="PF07995"/>
    </source>
</evidence>
<accession>A0A923T7X9</accession>
<dbReference type="Pfam" id="PF18962">
    <property type="entry name" value="Por_Secre_tail"/>
    <property type="match status" value="1"/>
</dbReference>
<dbReference type="NCBIfam" id="TIGR04183">
    <property type="entry name" value="Por_Secre_tail"/>
    <property type="match status" value="1"/>
</dbReference>
<dbReference type="SUPFAM" id="SSF50952">
    <property type="entry name" value="Soluble quinoprotein glucose dehydrogenase"/>
    <property type="match status" value="1"/>
</dbReference>
<dbReference type="InterPro" id="IPR011041">
    <property type="entry name" value="Quinoprot_gluc/sorb_DH_b-prop"/>
</dbReference>
<sequence>MRFLPFFSWVFLALSPWSPSTVVAQTPSFTTTQVGTNNLVARASDLHYGPDDHLWVAERAAGRVVRIDPATAARTVLLTLPDIYSDASQDGLLSLALHDSFTLGKPFVYLSYTYQENNERRQRLARYTYQAPGSLTDPVTLLEDLPASNDHNSGRLVFGPDAKIYCTIGDQGNNQNRNFCAPIRSQDLPTQEEIDQENWINYPGKILRMNQDGSIPADNPLLNGVRSHVFTYGHRNAQGLAFGSNGLLYSDEHGPNTDDEVNIINGGKNYGWPRVVGFRDDQAYDYCNWSSAADCASLTYVNNGCPAGVPLQEESTLTDTNYQDPIFVMFAVPDDYDYDNPACQNAYTCRPNVAPSSLLVYESDAIPDWSNSLLITSLKRGKVYRLQLDASGTAIVGDTTEYFYTGNRYRDLVVAPDGKTFYAITDQSGNITDQSGLNLISGVRNPGAILKFSLTPPVSVAGRKVIHDLRIWPNPAQRECFVELRSSGETNVPAELINSKGQRIPIATAFQSGVNRVSLQHLPSGVYTLRLLTRQGFHYERVVVRGG</sequence>
<dbReference type="PANTHER" id="PTHR19328:SF13">
    <property type="entry name" value="HIPL1 PROTEIN"/>
    <property type="match status" value="1"/>
</dbReference>
<name>A0A923T7X9_9BACT</name>
<feature type="domain" description="Glucose/Sorbosone dehydrogenase" evidence="2">
    <location>
        <begin position="344"/>
        <end position="431"/>
    </location>
</feature>
<dbReference type="EMBL" id="JACSIT010000084">
    <property type="protein sequence ID" value="MBC6993986.1"/>
    <property type="molecule type" value="Genomic_DNA"/>
</dbReference>
<dbReference type="InterPro" id="IPR011042">
    <property type="entry name" value="6-blade_b-propeller_TolB-like"/>
</dbReference>